<reference evidence="14" key="1">
    <citation type="submission" date="2016-10" db="EMBL/GenBank/DDBJ databases">
        <authorList>
            <person name="Varghese N."/>
            <person name="Submissions S."/>
        </authorList>
    </citation>
    <scope>NUCLEOTIDE SEQUENCE [LARGE SCALE GENOMIC DNA]</scope>
    <source>
        <strain evidence="14">Nm69</strain>
    </source>
</reference>
<comment type="catalytic activity">
    <reaction evidence="10 11">
        <text>dTTP + alpha-D-glucose 1-phosphate + H(+) = dTDP-alpha-D-glucose + diphosphate</text>
        <dbReference type="Rhea" id="RHEA:15225"/>
        <dbReference type="ChEBI" id="CHEBI:15378"/>
        <dbReference type="ChEBI" id="CHEBI:33019"/>
        <dbReference type="ChEBI" id="CHEBI:37568"/>
        <dbReference type="ChEBI" id="CHEBI:57477"/>
        <dbReference type="ChEBI" id="CHEBI:58601"/>
        <dbReference type="EC" id="2.7.7.24"/>
    </reaction>
</comment>
<protein>
    <recommendedName>
        <fullName evidence="4 11">Glucose-1-phosphate thymidylyltransferase</fullName>
        <ecNumber evidence="4 11">2.7.7.24</ecNumber>
    </recommendedName>
</protein>
<evidence type="ECO:0000313" key="13">
    <source>
        <dbReference type="EMBL" id="SFK68622.1"/>
    </source>
</evidence>
<dbReference type="EC" id="2.7.7.24" evidence="4 11"/>
<keyword evidence="5 11" id="KW-0808">Transferase</keyword>
<dbReference type="EMBL" id="FOSP01000012">
    <property type="protein sequence ID" value="SFK68622.1"/>
    <property type="molecule type" value="Genomic_DNA"/>
</dbReference>
<proteinExistence type="inferred from homology"/>
<dbReference type="FunFam" id="3.90.550.10:FF:000023">
    <property type="entry name" value="Glucose-1-phosphate thymidylyltransferase"/>
    <property type="match status" value="1"/>
</dbReference>
<evidence type="ECO:0000256" key="1">
    <source>
        <dbReference type="ARBA" id="ARBA00001946"/>
    </source>
</evidence>
<dbReference type="NCBIfam" id="TIGR01207">
    <property type="entry name" value="rmlA"/>
    <property type="match status" value="1"/>
</dbReference>
<evidence type="ECO:0000256" key="2">
    <source>
        <dbReference type="ARBA" id="ARBA00010480"/>
    </source>
</evidence>
<comment type="cofactor">
    <cofactor evidence="1">
        <name>Mg(2+)</name>
        <dbReference type="ChEBI" id="CHEBI:18420"/>
    </cofactor>
</comment>
<evidence type="ECO:0000313" key="14">
    <source>
        <dbReference type="Proteomes" id="UP000199533"/>
    </source>
</evidence>
<dbReference type="CDD" id="cd02538">
    <property type="entry name" value="G1P_TT_short"/>
    <property type="match status" value="1"/>
</dbReference>
<sequence length="309" mass="34640">MITSTIQSKQDNTLPQVRHKKGIVLAGGSGTRLYPVTQAISKQLLPVFDKPMVYYPLTTLMLAGIRDLLIISTPQDISHYELLLGDGHQWGINITYAVQPSPEGLAQAFLIGESFIGSDHSALVLGDNIFYGHDLHHLLLSAVERPSGASIFAYHVHDPQRYGVVEFDTNGRAINLEEKPQQPKSNYAVTGLYFYDQHVVDYAKSIRPSHRNELEITDLNRIYMRESALHVEIMGRGYAWLDTGTHESLLEASHFVATIEHRQGLKIACPEEIAFKQGWIDAAKLEALAMPLAKNGYGQYLLQVLKREY</sequence>
<dbReference type="PANTHER" id="PTHR43532:SF1">
    <property type="entry name" value="GLUCOSE-1-PHOSPHATE THYMIDYLYLTRANSFERASE 1"/>
    <property type="match status" value="1"/>
</dbReference>
<keyword evidence="14" id="KW-1185">Reference proteome</keyword>
<dbReference type="AlphaFoldDB" id="A0A1I4BIA8"/>
<keyword evidence="7 11" id="KW-0479">Metal-binding</keyword>
<evidence type="ECO:0000259" key="12">
    <source>
        <dbReference type="Pfam" id="PF00483"/>
    </source>
</evidence>
<keyword evidence="6 11" id="KW-0548">Nucleotidyltransferase</keyword>
<gene>
    <name evidence="13" type="ORF">SAMN05216302_101251</name>
</gene>
<comment type="similarity">
    <text evidence="2 11">Belongs to the glucose-1-phosphate thymidylyltransferase family.</text>
</comment>
<accession>A0A1I4BIA8</accession>
<dbReference type="Pfam" id="PF00483">
    <property type="entry name" value="NTP_transferase"/>
    <property type="match status" value="1"/>
</dbReference>
<evidence type="ECO:0000256" key="3">
    <source>
        <dbReference type="ARBA" id="ARBA00011881"/>
    </source>
</evidence>
<dbReference type="SUPFAM" id="SSF53448">
    <property type="entry name" value="Nucleotide-diphospho-sugar transferases"/>
    <property type="match status" value="1"/>
</dbReference>
<evidence type="ECO:0000256" key="5">
    <source>
        <dbReference type="ARBA" id="ARBA00022679"/>
    </source>
</evidence>
<evidence type="ECO:0000256" key="8">
    <source>
        <dbReference type="ARBA" id="ARBA00022842"/>
    </source>
</evidence>
<evidence type="ECO:0000256" key="9">
    <source>
        <dbReference type="ARBA" id="ARBA00037065"/>
    </source>
</evidence>
<dbReference type="STRING" id="52441.SAMN05216302_101251"/>
<feature type="domain" description="Nucleotidyl transferase" evidence="12">
    <location>
        <begin position="21"/>
        <end position="257"/>
    </location>
</feature>
<dbReference type="InterPro" id="IPR005907">
    <property type="entry name" value="G1P_thy_trans_s"/>
</dbReference>
<comment type="subunit">
    <text evidence="3">Homotetramer.</text>
</comment>
<evidence type="ECO:0000256" key="7">
    <source>
        <dbReference type="ARBA" id="ARBA00022723"/>
    </source>
</evidence>
<dbReference type="InterPro" id="IPR005835">
    <property type="entry name" value="NTP_transferase_dom"/>
</dbReference>
<dbReference type="Gene3D" id="3.90.550.10">
    <property type="entry name" value="Spore Coat Polysaccharide Biosynthesis Protein SpsA, Chain A"/>
    <property type="match status" value="1"/>
</dbReference>
<comment type="function">
    <text evidence="9 11">Catalyzes the formation of dTDP-glucose, from dTTP and glucose 1-phosphate, as well as its pyrophosphorolysis.</text>
</comment>
<dbReference type="InterPro" id="IPR029044">
    <property type="entry name" value="Nucleotide-diphossugar_trans"/>
</dbReference>
<evidence type="ECO:0000256" key="6">
    <source>
        <dbReference type="ARBA" id="ARBA00022695"/>
    </source>
</evidence>
<evidence type="ECO:0000256" key="4">
    <source>
        <dbReference type="ARBA" id="ARBA00012461"/>
    </source>
</evidence>
<dbReference type="Proteomes" id="UP000199533">
    <property type="component" value="Unassembled WGS sequence"/>
</dbReference>
<dbReference type="GO" id="GO:0046872">
    <property type="term" value="F:metal ion binding"/>
    <property type="evidence" value="ECO:0007669"/>
    <property type="project" value="UniProtKB-KW"/>
</dbReference>
<organism evidence="13 14">
    <name type="scientific">Nitrosomonas aestuarii</name>
    <dbReference type="NCBI Taxonomy" id="52441"/>
    <lineage>
        <taxon>Bacteria</taxon>
        <taxon>Pseudomonadati</taxon>
        <taxon>Pseudomonadota</taxon>
        <taxon>Betaproteobacteria</taxon>
        <taxon>Nitrosomonadales</taxon>
        <taxon>Nitrosomonadaceae</taxon>
        <taxon>Nitrosomonas</taxon>
    </lineage>
</organism>
<evidence type="ECO:0000256" key="10">
    <source>
        <dbReference type="ARBA" id="ARBA00049336"/>
    </source>
</evidence>
<evidence type="ECO:0000256" key="11">
    <source>
        <dbReference type="RuleBase" id="RU003706"/>
    </source>
</evidence>
<dbReference type="PANTHER" id="PTHR43532">
    <property type="entry name" value="GLUCOSE-1-PHOSPHATE THYMIDYLYLTRANSFERASE"/>
    <property type="match status" value="1"/>
</dbReference>
<name>A0A1I4BIA8_9PROT</name>
<keyword evidence="8 11" id="KW-0460">Magnesium</keyword>
<dbReference type="GO" id="GO:0008879">
    <property type="term" value="F:glucose-1-phosphate thymidylyltransferase activity"/>
    <property type="evidence" value="ECO:0007669"/>
    <property type="project" value="UniProtKB-EC"/>
</dbReference>